<dbReference type="Gene3D" id="3.30.460.10">
    <property type="entry name" value="Beta Polymerase, domain 2"/>
    <property type="match status" value="1"/>
</dbReference>
<dbReference type="EMBL" id="JBHSGK010000004">
    <property type="protein sequence ID" value="MFC4736069.1"/>
    <property type="molecule type" value="Genomic_DNA"/>
</dbReference>
<dbReference type="RefSeq" id="WP_377908724.1">
    <property type="nucleotide sequence ID" value="NZ_JBHSGK010000004.1"/>
</dbReference>
<dbReference type="Proteomes" id="UP001595896">
    <property type="component" value="Unassembled WGS sequence"/>
</dbReference>
<keyword evidence="2" id="KW-1185">Reference proteome</keyword>
<accession>A0ABV9NVT3</accession>
<comment type="caution">
    <text evidence="1">The sequence shown here is derived from an EMBL/GenBank/DDBJ whole genome shotgun (WGS) entry which is preliminary data.</text>
</comment>
<organism evidence="1 2">
    <name type="scientific">Bacillus daqingensis</name>
    <dbReference type="NCBI Taxonomy" id="872396"/>
    <lineage>
        <taxon>Bacteria</taxon>
        <taxon>Bacillati</taxon>
        <taxon>Bacillota</taxon>
        <taxon>Bacilli</taxon>
        <taxon>Bacillales</taxon>
        <taxon>Bacillaceae</taxon>
        <taxon>Bacillus</taxon>
    </lineage>
</organism>
<evidence type="ECO:0000313" key="1">
    <source>
        <dbReference type="EMBL" id="MFC4736069.1"/>
    </source>
</evidence>
<dbReference type="PANTHER" id="PTHR34822">
    <property type="entry name" value="GRPB DOMAIN PROTEIN (AFU_ORTHOLOGUE AFUA_1G01530)"/>
    <property type="match status" value="1"/>
</dbReference>
<dbReference type="Pfam" id="PF04229">
    <property type="entry name" value="GrpB"/>
    <property type="match status" value="1"/>
</dbReference>
<evidence type="ECO:0000313" key="2">
    <source>
        <dbReference type="Proteomes" id="UP001595896"/>
    </source>
</evidence>
<name>A0ABV9NVT3_9BACI</name>
<dbReference type="InterPro" id="IPR007344">
    <property type="entry name" value="GrpB/CoaE"/>
</dbReference>
<dbReference type="SUPFAM" id="SSF81301">
    <property type="entry name" value="Nucleotidyltransferase"/>
    <property type="match status" value="1"/>
</dbReference>
<proteinExistence type="predicted"/>
<gene>
    <name evidence="1" type="ORF">ACFO4L_05660</name>
</gene>
<protein>
    <submittedName>
        <fullName evidence="1">GrpB family protein</fullName>
    </submittedName>
</protein>
<dbReference type="InterPro" id="IPR043519">
    <property type="entry name" value="NT_sf"/>
</dbReference>
<sequence length="176" mass="20086">MSRVTIAAYDPAWPRLYEEEAAQLRSVFQSRLKELHHIGSTAVPGSDAKPVIDIMAVFTSIDDSDASEELLRAVGYSRCTSTSSPGRLFFRKRTPAAFHLHIFPEGSKDIIRHLALRDYLRAHPARRKAYAGLKKSLAWEYPFNMSAYAEGKHDYVKELECRALRWYRSPASKRRG</sequence>
<dbReference type="PANTHER" id="PTHR34822:SF1">
    <property type="entry name" value="GRPB FAMILY PROTEIN"/>
    <property type="match status" value="1"/>
</dbReference>
<reference evidence="2" key="1">
    <citation type="journal article" date="2019" name="Int. J. Syst. Evol. Microbiol.">
        <title>The Global Catalogue of Microorganisms (GCM) 10K type strain sequencing project: providing services to taxonomists for standard genome sequencing and annotation.</title>
        <authorList>
            <consortium name="The Broad Institute Genomics Platform"/>
            <consortium name="The Broad Institute Genome Sequencing Center for Infectious Disease"/>
            <person name="Wu L."/>
            <person name="Ma J."/>
        </authorList>
    </citation>
    <scope>NUCLEOTIDE SEQUENCE [LARGE SCALE GENOMIC DNA]</scope>
    <source>
        <strain evidence="2">JCM 12165</strain>
    </source>
</reference>